<dbReference type="EMBL" id="HBKN01038297">
    <property type="protein sequence ID" value="CAE2325636.1"/>
    <property type="molecule type" value="Transcribed_RNA"/>
</dbReference>
<reference evidence="2" key="1">
    <citation type="submission" date="2021-01" db="EMBL/GenBank/DDBJ databases">
        <authorList>
            <person name="Corre E."/>
            <person name="Pelletier E."/>
            <person name="Niang G."/>
            <person name="Scheremetjew M."/>
            <person name="Finn R."/>
            <person name="Kale V."/>
            <person name="Holt S."/>
            <person name="Cochrane G."/>
            <person name="Meng A."/>
            <person name="Brown T."/>
            <person name="Cohen L."/>
        </authorList>
    </citation>
    <scope>NUCLEOTIDE SEQUENCE</scope>
    <source>
        <strain evidence="2">CCMP 2712</strain>
    </source>
</reference>
<proteinExistence type="predicted"/>
<sequence length="223" mass="24664">MQVQREHSAVDGTSDSMLQDDFSSIRLKNTPRRGWMVFAAGCAVVLALVVLGVQSRPGNTTLTSLDAGRHAGRAVHAGVEKDVDSIDKDVDKTEKDIKGLGDRLIKDFDSMVLLHRGAKNVTGETEKGDWLIRMGLKQAGRASELKGRPMGTQSPELDAKWIKTFRDQARKHKVPSTNIIHQIKTAEVAYHRLQGSMQKLASAVDQLDTFVKDAKKNRQDGRH</sequence>
<accession>A0A7S4U9R8</accession>
<dbReference type="AlphaFoldDB" id="A0A7S4U9R8"/>
<feature type="transmembrane region" description="Helical" evidence="1">
    <location>
        <begin position="34"/>
        <end position="53"/>
    </location>
</feature>
<evidence type="ECO:0000256" key="1">
    <source>
        <dbReference type="SAM" id="Phobius"/>
    </source>
</evidence>
<keyword evidence="1" id="KW-0472">Membrane</keyword>
<evidence type="ECO:0000313" key="2">
    <source>
        <dbReference type="EMBL" id="CAE2325636.1"/>
    </source>
</evidence>
<organism evidence="2">
    <name type="scientific">Guillardia theta</name>
    <name type="common">Cryptophyte</name>
    <name type="synonym">Cryptomonas phi</name>
    <dbReference type="NCBI Taxonomy" id="55529"/>
    <lineage>
        <taxon>Eukaryota</taxon>
        <taxon>Cryptophyceae</taxon>
        <taxon>Pyrenomonadales</taxon>
        <taxon>Geminigeraceae</taxon>
        <taxon>Guillardia</taxon>
    </lineage>
</organism>
<keyword evidence="1" id="KW-0812">Transmembrane</keyword>
<gene>
    <name evidence="2" type="ORF">GTHE00462_LOCUS30031</name>
</gene>
<protein>
    <submittedName>
        <fullName evidence="2">Uncharacterized protein</fullName>
    </submittedName>
</protein>
<keyword evidence="1" id="KW-1133">Transmembrane helix</keyword>
<name>A0A7S4U9R8_GUITH</name>